<evidence type="ECO:0000313" key="2">
    <source>
        <dbReference type="Proteomes" id="UP000243459"/>
    </source>
</evidence>
<organism evidence="1 2">
    <name type="scientific">Asparagus officinalis</name>
    <name type="common">Garden asparagus</name>
    <dbReference type="NCBI Taxonomy" id="4686"/>
    <lineage>
        <taxon>Eukaryota</taxon>
        <taxon>Viridiplantae</taxon>
        <taxon>Streptophyta</taxon>
        <taxon>Embryophyta</taxon>
        <taxon>Tracheophyta</taxon>
        <taxon>Spermatophyta</taxon>
        <taxon>Magnoliopsida</taxon>
        <taxon>Liliopsida</taxon>
        <taxon>Asparagales</taxon>
        <taxon>Asparagaceae</taxon>
        <taxon>Asparagoideae</taxon>
        <taxon>Asparagus</taxon>
    </lineage>
</organism>
<name>A0A5P1E4S7_ASPOF</name>
<keyword evidence="2" id="KW-1185">Reference proteome</keyword>
<dbReference type="Gramene" id="ONK57538">
    <property type="protein sequence ID" value="ONK57538"/>
    <property type="gene ID" value="A4U43_C09F1520"/>
</dbReference>
<gene>
    <name evidence="1" type="ORF">A4U43_C09F1520</name>
</gene>
<dbReference type="AlphaFoldDB" id="A0A5P1E4S7"/>
<dbReference type="EMBL" id="CM007389">
    <property type="protein sequence ID" value="ONK57538.1"/>
    <property type="molecule type" value="Genomic_DNA"/>
</dbReference>
<dbReference type="Proteomes" id="UP000243459">
    <property type="component" value="Chromosome 9"/>
</dbReference>
<proteinExistence type="predicted"/>
<reference evidence="2" key="1">
    <citation type="journal article" date="2017" name="Nat. Commun.">
        <title>The asparagus genome sheds light on the origin and evolution of a young Y chromosome.</title>
        <authorList>
            <person name="Harkess A."/>
            <person name="Zhou J."/>
            <person name="Xu C."/>
            <person name="Bowers J.E."/>
            <person name="Van der Hulst R."/>
            <person name="Ayyampalayam S."/>
            <person name="Mercati F."/>
            <person name="Riccardi P."/>
            <person name="McKain M.R."/>
            <person name="Kakrana A."/>
            <person name="Tang H."/>
            <person name="Ray J."/>
            <person name="Groenendijk J."/>
            <person name="Arikit S."/>
            <person name="Mathioni S.M."/>
            <person name="Nakano M."/>
            <person name="Shan H."/>
            <person name="Telgmann-Rauber A."/>
            <person name="Kanno A."/>
            <person name="Yue Z."/>
            <person name="Chen H."/>
            <person name="Li W."/>
            <person name="Chen Y."/>
            <person name="Xu X."/>
            <person name="Zhang Y."/>
            <person name="Luo S."/>
            <person name="Chen H."/>
            <person name="Gao J."/>
            <person name="Mao Z."/>
            <person name="Pires J.C."/>
            <person name="Luo M."/>
            <person name="Kudrna D."/>
            <person name="Wing R.A."/>
            <person name="Meyers B.C."/>
            <person name="Yi K."/>
            <person name="Kong H."/>
            <person name="Lavrijsen P."/>
            <person name="Sunseri F."/>
            <person name="Falavigna A."/>
            <person name="Ye Y."/>
            <person name="Leebens-Mack J.H."/>
            <person name="Chen G."/>
        </authorList>
    </citation>
    <scope>NUCLEOTIDE SEQUENCE [LARGE SCALE GENOMIC DNA]</scope>
    <source>
        <strain evidence="2">cv. DH0086</strain>
    </source>
</reference>
<sequence>MSGAHPMTWRLPFPPRFADPDAYHRFDGASGRIEEDVADVLVIKTPVLEVSRQALMGEELMKNPGFVSWSKSNEEEEEEEVEKAMRQMCGLRLERRRRRLRSLDGISSNVVISIVGFVQICRLDG</sequence>
<protein>
    <submittedName>
        <fullName evidence="1">Uncharacterized protein</fullName>
    </submittedName>
</protein>
<evidence type="ECO:0000313" key="1">
    <source>
        <dbReference type="EMBL" id="ONK57538.1"/>
    </source>
</evidence>
<accession>A0A5P1E4S7</accession>